<dbReference type="OrthoDB" id="10003767at2759"/>
<reference evidence="2" key="2">
    <citation type="submission" date="2020-05" db="EMBL/GenBank/DDBJ databases">
        <authorList>
            <person name="Kim H.-S."/>
            <person name="Proctor R.H."/>
            <person name="Brown D.W."/>
        </authorList>
    </citation>
    <scope>NUCLEOTIDE SEQUENCE</scope>
    <source>
        <strain evidence="2">NRRL 22465</strain>
    </source>
</reference>
<keyword evidence="3" id="KW-1185">Reference proteome</keyword>
<sequence length="266" mass="30173">MSTKAAHPQGFTDEIVQRRVHRERDQYLQHITKEKVLAIASSRRPGLSCGYFKEPKRGSYNLCCFVEFGDGQRWVIRIPLAPCLASGTRSKLEREIATMQLIAEKTTIPLPKIYGYQLGDDSYPLSSFIILEYVNGRTLSALELESLSVDAQKRLYTSLADIYIQLRRLTFPSIGCLTRGSSGVEVLKQTASIDLNMQDLEGLRPSEIQKRYGQVGVLSSAMDYTTMLLNLADNALLHTRSRILEQDQGEDVLYHHHLFRRFVTEA</sequence>
<dbReference type="InterPro" id="IPR051678">
    <property type="entry name" value="AGP_Transferase"/>
</dbReference>
<dbReference type="Gene3D" id="3.30.200.20">
    <property type="entry name" value="Phosphorylase Kinase, domain 1"/>
    <property type="match status" value="1"/>
</dbReference>
<evidence type="ECO:0000313" key="3">
    <source>
        <dbReference type="Proteomes" id="UP000635477"/>
    </source>
</evidence>
<dbReference type="InterPro" id="IPR011009">
    <property type="entry name" value="Kinase-like_dom_sf"/>
</dbReference>
<dbReference type="Pfam" id="PF01636">
    <property type="entry name" value="APH"/>
    <property type="match status" value="1"/>
</dbReference>
<name>A0A8H4U9R2_9HYPO</name>
<dbReference type="InterPro" id="IPR002575">
    <property type="entry name" value="Aminoglycoside_PTrfase"/>
</dbReference>
<proteinExistence type="predicted"/>
<comment type="caution">
    <text evidence="2">The sequence shown here is derived from an EMBL/GenBank/DDBJ whole genome shotgun (WGS) entry which is preliminary data.</text>
</comment>
<protein>
    <recommendedName>
        <fullName evidence="1">Aminoglycoside phosphotransferase domain-containing protein</fullName>
    </recommendedName>
</protein>
<feature type="domain" description="Aminoglycoside phosphotransferase" evidence="1">
    <location>
        <begin position="56"/>
        <end position="204"/>
    </location>
</feature>
<dbReference type="EMBL" id="JABEYC010000913">
    <property type="protein sequence ID" value="KAF4972478.1"/>
    <property type="molecule type" value="Genomic_DNA"/>
</dbReference>
<evidence type="ECO:0000259" key="1">
    <source>
        <dbReference type="Pfam" id="PF01636"/>
    </source>
</evidence>
<dbReference type="AlphaFoldDB" id="A0A8H4U9R2"/>
<reference evidence="2" key="1">
    <citation type="journal article" date="2020" name="BMC Genomics">
        <title>Correction to: Identification and distribution of gene clusters required for synthesis of sphingolipid metabolism inhibitors in diverse species of the filamentous fungus Fusarium.</title>
        <authorList>
            <person name="Kim H.S."/>
            <person name="Lohmar J.M."/>
            <person name="Busman M."/>
            <person name="Brown D.W."/>
            <person name="Naumann T.A."/>
            <person name="Divon H.H."/>
            <person name="Lysoe E."/>
            <person name="Uhlig S."/>
            <person name="Proctor R.H."/>
        </authorList>
    </citation>
    <scope>NUCLEOTIDE SEQUENCE</scope>
    <source>
        <strain evidence="2">NRRL 22465</strain>
    </source>
</reference>
<gene>
    <name evidence="2" type="ORF">FZEAL_9585</name>
</gene>
<organism evidence="2 3">
    <name type="scientific">Fusarium zealandicum</name>
    <dbReference type="NCBI Taxonomy" id="1053134"/>
    <lineage>
        <taxon>Eukaryota</taxon>
        <taxon>Fungi</taxon>
        <taxon>Dikarya</taxon>
        <taxon>Ascomycota</taxon>
        <taxon>Pezizomycotina</taxon>
        <taxon>Sordariomycetes</taxon>
        <taxon>Hypocreomycetidae</taxon>
        <taxon>Hypocreales</taxon>
        <taxon>Nectriaceae</taxon>
        <taxon>Fusarium</taxon>
        <taxon>Fusarium staphyleae species complex</taxon>
    </lineage>
</organism>
<dbReference type="SUPFAM" id="SSF56112">
    <property type="entry name" value="Protein kinase-like (PK-like)"/>
    <property type="match status" value="1"/>
</dbReference>
<evidence type="ECO:0000313" key="2">
    <source>
        <dbReference type="EMBL" id="KAF4972478.1"/>
    </source>
</evidence>
<dbReference type="PANTHER" id="PTHR21310">
    <property type="entry name" value="AMINOGLYCOSIDE PHOSPHOTRANSFERASE-RELATED-RELATED"/>
    <property type="match status" value="1"/>
</dbReference>
<dbReference type="PANTHER" id="PTHR21310:SF37">
    <property type="entry name" value="AMINOGLYCOSIDE PHOSPHOTRANSFERASE DOMAIN-CONTAINING PROTEIN"/>
    <property type="match status" value="1"/>
</dbReference>
<dbReference type="Proteomes" id="UP000635477">
    <property type="component" value="Unassembled WGS sequence"/>
</dbReference>
<accession>A0A8H4U9R2</accession>